<feature type="compositionally biased region" description="Polar residues" evidence="2">
    <location>
        <begin position="1038"/>
        <end position="1048"/>
    </location>
</feature>
<keyword evidence="4" id="KW-1185">Reference proteome</keyword>
<feature type="compositionally biased region" description="Basic and acidic residues" evidence="2">
    <location>
        <begin position="629"/>
        <end position="644"/>
    </location>
</feature>
<name>Q22AX0_TETTS</name>
<feature type="compositionally biased region" description="Low complexity" evidence="2">
    <location>
        <begin position="2684"/>
        <end position="2695"/>
    </location>
</feature>
<dbReference type="RefSeq" id="XP_001030107.2">
    <property type="nucleotide sequence ID" value="XM_001030107.2"/>
</dbReference>
<feature type="region of interest" description="Disordered" evidence="2">
    <location>
        <begin position="1334"/>
        <end position="1417"/>
    </location>
</feature>
<feature type="compositionally biased region" description="Low complexity" evidence="2">
    <location>
        <begin position="3169"/>
        <end position="3180"/>
    </location>
</feature>
<organism evidence="3 4">
    <name type="scientific">Tetrahymena thermophila (strain SB210)</name>
    <dbReference type="NCBI Taxonomy" id="312017"/>
    <lineage>
        <taxon>Eukaryota</taxon>
        <taxon>Sar</taxon>
        <taxon>Alveolata</taxon>
        <taxon>Ciliophora</taxon>
        <taxon>Intramacronucleata</taxon>
        <taxon>Oligohymenophorea</taxon>
        <taxon>Hymenostomatida</taxon>
        <taxon>Tetrahymenina</taxon>
        <taxon>Tetrahymenidae</taxon>
        <taxon>Tetrahymena</taxon>
    </lineage>
</organism>
<feature type="compositionally biased region" description="Polar residues" evidence="2">
    <location>
        <begin position="1095"/>
        <end position="1113"/>
    </location>
</feature>
<feature type="region of interest" description="Disordered" evidence="2">
    <location>
        <begin position="413"/>
        <end position="456"/>
    </location>
</feature>
<feature type="compositionally biased region" description="Basic residues" evidence="2">
    <location>
        <begin position="252"/>
        <end position="261"/>
    </location>
</feature>
<feature type="region of interest" description="Disordered" evidence="2">
    <location>
        <begin position="1020"/>
        <end position="1048"/>
    </location>
</feature>
<feature type="compositionally biased region" description="Low complexity" evidence="2">
    <location>
        <begin position="2107"/>
        <end position="2180"/>
    </location>
</feature>
<feature type="compositionally biased region" description="Polar residues" evidence="2">
    <location>
        <begin position="137"/>
        <end position="149"/>
    </location>
</feature>
<feature type="region of interest" description="Disordered" evidence="2">
    <location>
        <begin position="475"/>
        <end position="512"/>
    </location>
</feature>
<feature type="compositionally biased region" description="Polar residues" evidence="2">
    <location>
        <begin position="267"/>
        <end position="279"/>
    </location>
</feature>
<dbReference type="InParanoid" id="Q22AX0"/>
<feature type="compositionally biased region" description="Polar residues" evidence="2">
    <location>
        <begin position="8"/>
        <end position="23"/>
    </location>
</feature>
<feature type="compositionally biased region" description="Low complexity" evidence="2">
    <location>
        <begin position="976"/>
        <end position="987"/>
    </location>
</feature>
<feature type="region of interest" description="Disordered" evidence="2">
    <location>
        <begin position="1158"/>
        <end position="1199"/>
    </location>
</feature>
<feature type="region of interest" description="Disordered" evidence="2">
    <location>
        <begin position="126"/>
        <end position="175"/>
    </location>
</feature>
<feature type="compositionally biased region" description="Low complexity" evidence="2">
    <location>
        <begin position="208"/>
        <end position="217"/>
    </location>
</feature>
<feature type="compositionally biased region" description="Acidic residues" evidence="2">
    <location>
        <begin position="1905"/>
        <end position="1914"/>
    </location>
</feature>
<feature type="compositionally biased region" description="Basic and acidic residues" evidence="2">
    <location>
        <begin position="1895"/>
        <end position="1904"/>
    </location>
</feature>
<sequence length="3751" mass="437016">MNPFFKRNSYQSETSSSGDPINLQPTIFINNNYNQKKELATMIDQQNYINKENSNDANIQAQSQFAGRKISTTQNITVKTSKNKKFPIPLMQKSIKQRIGDQFGQAYIVREDLDFDSPEIYAPNMTIESITDKNKQGKQTRSSTSKHVPTQSTKSKSSQKNSSRQPNTTKSNPNCQIDLFFNHLNEYPQSNQQKLVQNVNSNGYLNGQQQQQAQITKKAQEKNGHEQHSHKRTVSKHNGGNKSTVALSNAGAKKKSKKKTISLKGLNNTQTTSSDMNTISQIPSDSINIFNQFVPPSSVHQQQSHNQQINFNGNQSVTSQRSNNHHALQQLNLLSQNQNKQGQDGTAFYQNQQNNSFCSNQFQQNQINMNQYNNLNNENGQICHTSNTATFEAHGTIDVEDYKINGNRKNNQIFGYQNEDRKQRTSASKKKLNASKRQSSRSKSAGKKSLSKVNASMSQVNTTFTKSKQVDLNKTDTLNVTNKSFSQTNNKKKTQRSPSGGHQNSNLNQISIDNIKKKKIQEIIQKQIELENEKKIQQKKLQLQIDNETIRINNGQRFLKQKAKKDDPKFPWGFNQQKRFSQHRSEKSQERINNLNNTQKYDETKRRELFGLSFLNKIDENTLQSIKKKNQEQKEHKEQQFEHHHSNRAQKTLEEHQNILAFMEYQKKRQIEKSKELEQEKKEIQKMKVENLKKLNDTIKRQQRSSRSKSVQKKSFIMNINDNQQSQNSYYQIRQGRSTSEDAYALQRVPSDFIRQQQVLHNKLFLQQNTIINQQQSDIKIDIEALENEQNSDRKFSLLNNECKSILHQAKLEQNLKQQNLNLSIVSNKGDNTNQTLHQNYMQVGSHPGKMSSGQTSLHSFITKNSKETSNQKVLQESNRNQIIHQKFEQYLNIQKRLQLLQDQMLQKQQQQQQLQNQVIIQNQGGNQQQQQQQQLALQSVDQYLYEIQNQLQNQENNYHENTQNMYYIQHPEESQNNNFQSSNENQHIPSESDVDPRLVLESSSSSIDSDYSQRKNIKYQQQQQNNIQQNGAPIQNPSKQNYSNRYSNQDSQINYENHSSNRLNEEVNQGEYEIDNQQIHIISPLEFNRGPSDVLSSQNESSRNQQWNQNLVSKDQNIQFNGEFEQDMENSQSKQISSVSNQKNQRSDFMYNQSSQSFHDIKDSSRQQIGNSGKIDDSSKSNKIQKKQYEYEDPDYDNDDEELQQIKQIRDIEQQALLNSTNANLNKTNNVSIISNQPLILNNNISKEQMQQAAMLIQKVWKGYYTRIILGYRLQQIQQEENDESFDLTEEQEDELLKMQILQYLQESNEQWTQEEFEEYFLKFKQKNAIEKEKRRQKKQLQKQAQMQQQAQHYQQSASAKKSVVNESQNERSVKQEYENKLHDSSENKHIVHSSSSYDLQHMDSRKKQENSSQENEIEKIISNQHHLHLNSLADQKVSTSNKQTDEILNTDDLLMDEEQYIKSAQRYQYIKENQPHLIDNQVEINYDELMKLGQNPSKFSPGDHQKIQQQKMNIPFHPIDPRYQAQQKEMQKVQEQNTYEMESSEGHQQYDYEDDQEYENEEIDDQQILNFLKQGINLNHLGGKETFDIQNKKLIIQDGDGLYELDLSQLPGINNLHFKEDQYAQSNRDQQKSGQKYSDIEDLDSYSQRNKLNTKEVGQGEEEYVNFGNEEDEDDDDRELAEINNNIKQIESTNKEKEFNKLQNISKNRKVNLGIEIDDDPTYNDSAQINFLNNNIQNQAASKKREQQQLPNQANNQKSVNGQLYENQQADQSQQQSSAKSKYEGEKSQDHTGEKIKQYNHYMENLEFSEKKAASAHQQSQSNDYNNSHNQEGEGEEEFEEYEIDFEQLLMKDKYQDEEGNIFIIENGDKIYLGEEEIEALNEYAAQFMQSKRVKEDNSFEKDNDEEEVDEQVDYDGQHHLEDQYDDEQLDQEEEDEDIYDNHIQNQMNNYHNRDQYDDEDDNHTPDEAYNEETLTDQQCLQQEQPEANFNKIGSSSSQNNKEKQEQQNIQQQANQKQINNQDNQIQTTFNNQKNQNTNIHQNDDVTDIDFIAKQQQQQKSFQNFENNSIQTHENINKNQTSQQRDELLKEFSVSQHSENQIFNNSNQNQSINSQDNFQNGNNLNKTNQNNLNISNQNNFNLNNQNFNNLIQINPNSNSQNSNSRNQNLNNSNQNFNSPQKSQTQNFNNEILNSDFKQNDLSQISYNEFKQLQSDLKTKQEQIKQWADIVSMLQEYDQNNPQSLIEQIKLKSQQNFQQLANELKNQEGLSQQILESPQPLLKEQEKSPITNDDNSKSQRSAKKKLVIDVDKIEDEFLQKVRQQTFSAQDMHQLKKDQKTKSQSQLVQSQDQVIEYDSQSSEDITSASKLKRKFIQQRGSNIDSLIPSFQFSSKTLKSMATPGKINTDSEENEDGSSATGSLFEEAPFLVFYQKYREVMKTDSINQILKFREQALIKRHNIEEKNLKKNLEINRISPRTYDIKRLELEKMVTKEREQIHKTRQDIERTWNQTAQTIARTQRDLMFLKKVKANQEMNPTHTHNPHQMLLLNMNTPPPLFTEGNEILSSRNPMYSSQSSSAFKQRRVLFKSESETETEGSWKHYNRNMRYNLNDIKTPDNNYSQNIVVIDSYEPIDISKKNNNKQQDKSINFSKTLGSTITGSLDENNSQIVNTNRSHAKVEQNSSARQRSSSLTSERLKTDQSQRKYSSENSEGDAHQNKKKADLLNQDKDLDQYEDDFDVDINEDIDQSSDSKILQKKLKEMNIQNQFEADFQDLQKEREEFEENYKDLDTTEKKNIYEKTDFSLDDQQVSQEIFDEKNIYTSSRKLYDVLIHKQPEEYFNQLLQQTPANNVQDSADSKQFSQESIQDRAQKLVNHTDSDGTDQSKEFNSISSSQKEANIIQKKLFNKNDQFEQVTASYDAPEVDFENLSENRSLDMNSSVFQKTPAQITKNNKNGIKGIGQRNYRESHENGEFSSENMFCSASSNLQGVIQEKNATVLSSLDWEGQLSARQSAEENDLKHSGNKILQNQAAGRNPSTFEKKSNNNAPQGNNNILMAEELDTNIEQYHLQNTSYQNQVQNLCANYHNNYSLTESINTCYGQLSTNSAIAQQIQQSNQIHSSYKQIFPKSSNKSSAEKFSDFNYSSSKECTLNFVDDQDTAQKQKRDLQTQNTQQQQQNQQGFIYDIQDDDYEIDLEYEASANKQKSIAPLQKSDNKGKILNTKQVPLQTPIEEEELTQGKDVNIQNLSCKYDSEVFVEESVDDQEKDILQFSNLINPNAIQNMQPLNTVEDSITEESEIAEQVHIKQSTSLPNREINDDELPSSYVTKDQFVDSQENQEDYDYEESALSVNAFNTELQLKELQQKTVKNQNVDFLCDDLINSLMDEATEEFSKNEEIKRKLKNCSEYFETLQQAQKYQSYQDQENEDEEAIIQEELSIAQKEYGQPSYSLKQRLRGIQTQVSAIREYLSKLSEYIIENYLDTFVERINYSLGPTAIEMLRFLHFTDQNNSLDSQLDNSSDFSMQHSAVLITDLYSTFEMLLLEEKKQKKQQQKLEREQNEQSENYVCDDTDEEDIVLSEQHKVSLKDITHIHNKVIFDAFNEALDNHRLYGLKGRPFPWKVDATKINNAPITHDKVPSILRKSVTKVIEWAECQCGFIFDRPDAQLPTNQTLNEEYISKIKEKRLTDMLHSEVKEAEEKWIIYDDEYTEIQVEISELVFQELLFEFEGELSKINNKKLGLDQNINNENNN</sequence>
<dbReference type="KEGG" id="tet:TTHERM_01142780"/>
<dbReference type="OrthoDB" id="306254at2759"/>
<feature type="compositionally biased region" description="Low complexity" evidence="2">
    <location>
        <begin position="2009"/>
        <end position="2021"/>
    </location>
</feature>
<feature type="compositionally biased region" description="Basic and acidic residues" evidence="2">
    <location>
        <begin position="1370"/>
        <end position="1391"/>
    </location>
</feature>
<feature type="region of interest" description="Disordered" evidence="2">
    <location>
        <begin position="1"/>
        <end position="23"/>
    </location>
</feature>
<protein>
    <submittedName>
        <fullName evidence="3">IQ calmodulin-binding motif protein</fullName>
    </submittedName>
</protein>
<keyword evidence="1" id="KW-0175">Coiled coil</keyword>
<evidence type="ECO:0000256" key="1">
    <source>
        <dbReference type="SAM" id="Coils"/>
    </source>
</evidence>
<evidence type="ECO:0000313" key="3">
    <source>
        <dbReference type="EMBL" id="EAR82444.2"/>
    </source>
</evidence>
<feature type="compositionally biased region" description="Basic residues" evidence="2">
    <location>
        <begin position="701"/>
        <end position="712"/>
    </location>
</feature>
<evidence type="ECO:0000313" key="4">
    <source>
        <dbReference type="Proteomes" id="UP000009168"/>
    </source>
</evidence>
<feature type="compositionally biased region" description="Polar residues" evidence="2">
    <location>
        <begin position="164"/>
        <end position="175"/>
    </location>
</feature>
<feature type="region of interest" description="Disordered" evidence="2">
    <location>
        <begin position="208"/>
        <end position="279"/>
    </location>
</feature>
<accession>Q22AX0</accession>
<feature type="compositionally biased region" description="Basic and acidic residues" evidence="2">
    <location>
        <begin position="218"/>
        <end position="227"/>
    </location>
</feature>
<proteinExistence type="predicted"/>
<feature type="coiled-coil region" evidence="1">
    <location>
        <begin position="3538"/>
        <end position="3565"/>
    </location>
</feature>
<feature type="compositionally biased region" description="Basic residues" evidence="2">
    <location>
        <begin position="427"/>
        <end position="450"/>
    </location>
</feature>
<evidence type="ECO:0000256" key="2">
    <source>
        <dbReference type="SAM" id="MobiDB-lite"/>
    </source>
</evidence>
<feature type="compositionally biased region" description="Basic and acidic residues" evidence="2">
    <location>
        <begin position="1783"/>
        <end position="1796"/>
    </location>
</feature>
<feature type="region of interest" description="Disordered" evidence="2">
    <location>
        <begin position="2401"/>
        <end position="2420"/>
    </location>
</feature>
<feature type="region of interest" description="Disordered" evidence="2">
    <location>
        <begin position="1091"/>
        <end position="1113"/>
    </location>
</feature>
<feature type="region of interest" description="Disordered" evidence="2">
    <location>
        <begin position="1894"/>
        <end position="1914"/>
    </location>
</feature>
<dbReference type="Proteomes" id="UP000009168">
    <property type="component" value="Unassembled WGS sequence"/>
</dbReference>
<feature type="region of interest" description="Disordered" evidence="2">
    <location>
        <begin position="2280"/>
        <end position="2304"/>
    </location>
</feature>
<feature type="region of interest" description="Disordered" evidence="2">
    <location>
        <begin position="2674"/>
        <end position="2726"/>
    </location>
</feature>
<feature type="compositionally biased region" description="Low complexity" evidence="2">
    <location>
        <begin position="150"/>
        <end position="163"/>
    </location>
</feature>
<feature type="compositionally biased region" description="Polar residues" evidence="2">
    <location>
        <begin position="1818"/>
        <end position="1832"/>
    </location>
</feature>
<feature type="region of interest" description="Disordered" evidence="2">
    <location>
        <begin position="1769"/>
        <end position="1796"/>
    </location>
</feature>
<feature type="region of interest" description="Disordered" evidence="2">
    <location>
        <begin position="3161"/>
        <end position="3180"/>
    </location>
</feature>
<feature type="compositionally biased region" description="Low complexity" evidence="2">
    <location>
        <begin position="1770"/>
        <end position="1782"/>
    </location>
</feature>
<feature type="region of interest" description="Disordered" evidence="2">
    <location>
        <begin position="628"/>
        <end position="648"/>
    </location>
</feature>
<dbReference type="PROSITE" id="PS50096">
    <property type="entry name" value="IQ"/>
    <property type="match status" value="1"/>
</dbReference>
<dbReference type="eggNOG" id="ENOG502SPPD">
    <property type="taxonomic scope" value="Eukaryota"/>
</dbReference>
<feature type="compositionally biased region" description="Polar residues" evidence="2">
    <location>
        <begin position="475"/>
        <end position="489"/>
    </location>
</feature>
<feature type="compositionally biased region" description="Basic and acidic residues" evidence="2">
    <location>
        <begin position="2696"/>
        <end position="2726"/>
    </location>
</feature>
<reference evidence="4" key="1">
    <citation type="journal article" date="2006" name="PLoS Biol.">
        <title>Macronuclear genome sequence of the ciliate Tetrahymena thermophila, a model eukaryote.</title>
        <authorList>
            <person name="Eisen J.A."/>
            <person name="Coyne R.S."/>
            <person name="Wu M."/>
            <person name="Wu D."/>
            <person name="Thiagarajan M."/>
            <person name="Wortman J.R."/>
            <person name="Badger J.H."/>
            <person name="Ren Q."/>
            <person name="Amedeo P."/>
            <person name="Jones K.M."/>
            <person name="Tallon L.J."/>
            <person name="Delcher A.L."/>
            <person name="Salzberg S.L."/>
            <person name="Silva J.C."/>
            <person name="Haas B.J."/>
            <person name="Majoros W.H."/>
            <person name="Farzad M."/>
            <person name="Carlton J.M."/>
            <person name="Smith R.K. Jr."/>
            <person name="Garg J."/>
            <person name="Pearlman R.E."/>
            <person name="Karrer K.M."/>
            <person name="Sun L."/>
            <person name="Manning G."/>
            <person name="Elde N.C."/>
            <person name="Turkewitz A.P."/>
            <person name="Asai D.J."/>
            <person name="Wilkes D.E."/>
            <person name="Wang Y."/>
            <person name="Cai H."/>
            <person name="Collins K."/>
            <person name="Stewart B.A."/>
            <person name="Lee S.R."/>
            <person name="Wilamowska K."/>
            <person name="Weinberg Z."/>
            <person name="Ruzzo W.L."/>
            <person name="Wloga D."/>
            <person name="Gaertig J."/>
            <person name="Frankel J."/>
            <person name="Tsao C.-C."/>
            <person name="Gorovsky M.A."/>
            <person name="Keeling P.J."/>
            <person name="Waller R.F."/>
            <person name="Patron N.J."/>
            <person name="Cherry J.M."/>
            <person name="Stover N.A."/>
            <person name="Krieger C.J."/>
            <person name="del Toro C."/>
            <person name="Ryder H.F."/>
            <person name="Williamson S.C."/>
            <person name="Barbeau R.A."/>
            <person name="Hamilton E.P."/>
            <person name="Orias E."/>
        </authorList>
    </citation>
    <scope>NUCLEOTIDE SEQUENCE [LARGE SCALE GENOMIC DNA]</scope>
    <source>
        <strain evidence="4">SB210</strain>
    </source>
</reference>
<feature type="compositionally biased region" description="Polar residues" evidence="2">
    <location>
        <begin position="496"/>
        <end position="512"/>
    </location>
</feature>
<feature type="region of interest" description="Disordered" evidence="2">
    <location>
        <begin position="695"/>
        <end position="721"/>
    </location>
</feature>
<feature type="compositionally biased region" description="Polar residues" evidence="2">
    <location>
        <begin position="1626"/>
        <end position="1638"/>
    </location>
</feature>
<feature type="region of interest" description="Disordered" evidence="2">
    <location>
        <begin position="1626"/>
        <end position="1664"/>
    </location>
</feature>
<feature type="region of interest" description="Disordered" evidence="2">
    <location>
        <begin position="2107"/>
        <end position="2186"/>
    </location>
</feature>
<feature type="coiled-coil region" evidence="1">
    <location>
        <begin position="891"/>
        <end position="918"/>
    </location>
</feature>
<dbReference type="GeneID" id="7825091"/>
<feature type="compositionally biased region" description="Low complexity" evidence="2">
    <location>
        <begin position="1020"/>
        <end position="1037"/>
    </location>
</feature>
<feature type="compositionally biased region" description="Polar residues" evidence="2">
    <location>
        <begin position="236"/>
        <end position="245"/>
    </location>
</feature>
<feature type="compositionally biased region" description="Low complexity" evidence="2">
    <location>
        <begin position="1343"/>
        <end position="1364"/>
    </location>
</feature>
<dbReference type="EMBL" id="GG662712">
    <property type="protein sequence ID" value="EAR82444.2"/>
    <property type="molecule type" value="Genomic_DNA"/>
</dbReference>
<feature type="region of interest" description="Disordered" evidence="2">
    <location>
        <begin position="1992"/>
        <end position="2021"/>
    </location>
</feature>
<feature type="region of interest" description="Disordered" evidence="2">
    <location>
        <begin position="3029"/>
        <end position="3053"/>
    </location>
</feature>
<dbReference type="HOGENOM" id="CLU_224332_0_0_1"/>
<feature type="coiled-coil region" evidence="1">
    <location>
        <begin position="1675"/>
        <end position="1702"/>
    </location>
</feature>
<feature type="compositionally biased region" description="Basic and acidic residues" evidence="2">
    <location>
        <begin position="1402"/>
        <end position="1411"/>
    </location>
</feature>
<feature type="region of interest" description="Disordered" evidence="2">
    <location>
        <begin position="1536"/>
        <end position="1557"/>
    </location>
</feature>
<feature type="region of interest" description="Disordered" evidence="2">
    <location>
        <begin position="976"/>
        <end position="997"/>
    </location>
</feature>
<feature type="region of interest" description="Disordered" evidence="2">
    <location>
        <begin position="1812"/>
        <end position="1838"/>
    </location>
</feature>
<feature type="coiled-coil region" evidence="1">
    <location>
        <begin position="2766"/>
        <end position="2796"/>
    </location>
</feature>
<gene>
    <name evidence="3" type="ORF">TTHERM_01142780</name>
</gene>